<dbReference type="AlphaFoldDB" id="A0A7J8X646"/>
<evidence type="ECO:0000256" key="6">
    <source>
        <dbReference type="ARBA" id="ARBA00023329"/>
    </source>
</evidence>
<accession>A0A7J8X646</accession>
<dbReference type="Proteomes" id="UP000593577">
    <property type="component" value="Unassembled WGS sequence"/>
</dbReference>
<dbReference type="CDD" id="cd09250">
    <property type="entry name" value="AP-1_Mu1_Cterm"/>
    <property type="match status" value="1"/>
</dbReference>
<dbReference type="EMBL" id="JABFAA010000005">
    <property type="protein sequence ID" value="MBA0682560.1"/>
    <property type="molecule type" value="Genomic_DNA"/>
</dbReference>
<dbReference type="InterPro" id="IPR028565">
    <property type="entry name" value="MHD"/>
</dbReference>
<feature type="domain" description="MHD" evidence="8">
    <location>
        <begin position="170"/>
        <end position="411"/>
    </location>
</feature>
<dbReference type="InterPro" id="IPR050431">
    <property type="entry name" value="Adaptor_comp_med_subunit"/>
</dbReference>
<comment type="similarity">
    <text evidence="2">Belongs to the adaptor complexes medium subunit family.</text>
</comment>
<dbReference type="InterPro" id="IPR036168">
    <property type="entry name" value="AP2_Mu_C_sf"/>
</dbReference>
<dbReference type="PIRSF" id="PIRSF005992">
    <property type="entry name" value="Clathrin_mu"/>
    <property type="match status" value="1"/>
</dbReference>
<dbReference type="PRINTS" id="PR00314">
    <property type="entry name" value="CLATHRINADPT"/>
</dbReference>
<dbReference type="PROSITE" id="PS00990">
    <property type="entry name" value="CLAT_ADAPTOR_M_1"/>
    <property type="match status" value="1"/>
</dbReference>
<dbReference type="FunFam" id="3.30.450.60:FF:000006">
    <property type="entry name" value="AP-1 complex subunit mu-1 isoform 1"/>
    <property type="match status" value="1"/>
</dbReference>
<evidence type="ECO:0000259" key="8">
    <source>
        <dbReference type="PROSITE" id="PS51072"/>
    </source>
</evidence>
<dbReference type="SUPFAM" id="SSF64356">
    <property type="entry name" value="SNARE-like"/>
    <property type="match status" value="1"/>
</dbReference>
<reference evidence="9 10" key="1">
    <citation type="journal article" date="2019" name="Genome Biol. Evol.">
        <title>Insights into the evolution of the New World diploid cottons (Gossypium, subgenus Houzingenia) based on genome sequencing.</title>
        <authorList>
            <person name="Grover C.E."/>
            <person name="Arick M.A. 2nd"/>
            <person name="Thrash A."/>
            <person name="Conover J.L."/>
            <person name="Sanders W.S."/>
            <person name="Peterson D.G."/>
            <person name="Frelichowski J.E."/>
            <person name="Scheffler J.A."/>
            <person name="Scheffler B.E."/>
            <person name="Wendel J.F."/>
        </authorList>
    </citation>
    <scope>NUCLEOTIDE SEQUENCE [LARGE SCALE GENOMIC DNA]</scope>
    <source>
        <strain evidence="9">185</strain>
        <tissue evidence="9">Leaf</tissue>
    </source>
</reference>
<dbReference type="Gene3D" id="3.30.450.60">
    <property type="match status" value="1"/>
</dbReference>
<dbReference type="GO" id="GO:0016192">
    <property type="term" value="P:vesicle-mediated transport"/>
    <property type="evidence" value="ECO:0007669"/>
    <property type="project" value="InterPro"/>
</dbReference>
<evidence type="ECO:0000313" key="10">
    <source>
        <dbReference type="Proteomes" id="UP000593577"/>
    </source>
</evidence>
<dbReference type="SUPFAM" id="SSF49447">
    <property type="entry name" value="Second domain of Mu2 adaptin subunit (ap50) of ap2 adaptor"/>
    <property type="match status" value="1"/>
</dbReference>
<comment type="caution">
    <text evidence="9">The sequence shown here is derived from an EMBL/GenBank/DDBJ whole genome shotgun (WGS) entry which is preliminary data.</text>
</comment>
<dbReference type="InterPro" id="IPR022775">
    <property type="entry name" value="AP_mu_sigma_su"/>
</dbReference>
<name>A0A7J8X646_GOSAI</name>
<organism evidence="9 10">
    <name type="scientific">Gossypium aridum</name>
    <name type="common">American cotton</name>
    <name type="synonym">Erioxylum aridum</name>
    <dbReference type="NCBI Taxonomy" id="34290"/>
    <lineage>
        <taxon>Eukaryota</taxon>
        <taxon>Viridiplantae</taxon>
        <taxon>Streptophyta</taxon>
        <taxon>Embryophyta</taxon>
        <taxon>Tracheophyta</taxon>
        <taxon>Spermatophyta</taxon>
        <taxon>Magnoliopsida</taxon>
        <taxon>eudicotyledons</taxon>
        <taxon>Gunneridae</taxon>
        <taxon>Pentapetalae</taxon>
        <taxon>rosids</taxon>
        <taxon>malvids</taxon>
        <taxon>Malvales</taxon>
        <taxon>Malvaceae</taxon>
        <taxon>Malvoideae</taxon>
        <taxon>Gossypium</taxon>
    </lineage>
</organism>
<dbReference type="CDD" id="cd14835">
    <property type="entry name" value="AP1_Mu_N"/>
    <property type="match status" value="1"/>
</dbReference>
<dbReference type="InterPro" id="IPR018240">
    <property type="entry name" value="Clathrin_mu_CS"/>
</dbReference>
<evidence type="ECO:0000256" key="1">
    <source>
        <dbReference type="ARBA" id="ARBA00004640"/>
    </source>
</evidence>
<evidence type="ECO:0000256" key="7">
    <source>
        <dbReference type="ARBA" id="ARBA00066271"/>
    </source>
</evidence>
<comment type="subcellular location">
    <subcellularLocation>
        <location evidence="1">Cytoplasmic vesicle</location>
        <location evidence="1">Clathrin-coated vesicle membrane</location>
    </subcellularLocation>
</comment>
<dbReference type="GO" id="GO:0006886">
    <property type="term" value="P:intracellular protein transport"/>
    <property type="evidence" value="ECO:0007669"/>
    <property type="project" value="InterPro"/>
</dbReference>
<dbReference type="Gene3D" id="2.60.40.1170">
    <property type="entry name" value="Mu homology domain, subdomain B"/>
    <property type="match status" value="2"/>
</dbReference>
<keyword evidence="6" id="KW-0968">Cytoplasmic vesicle</keyword>
<keyword evidence="10" id="KW-1185">Reference proteome</keyword>
<dbReference type="PROSITE" id="PS51072">
    <property type="entry name" value="MHD"/>
    <property type="match status" value="1"/>
</dbReference>
<keyword evidence="5" id="KW-0472">Membrane</keyword>
<evidence type="ECO:0000256" key="3">
    <source>
        <dbReference type="ARBA" id="ARBA00022448"/>
    </source>
</evidence>
<comment type="subunit">
    <text evidence="7">Adaptor protein complex 1 (AP-1) is a heterotetramer composed of two large adaptins (gamma-type subunit and beta-type subunit), a medium adaptin (mu-type subunit) and a small adaptin (sigma-type subunit).</text>
</comment>
<evidence type="ECO:0000313" key="9">
    <source>
        <dbReference type="EMBL" id="MBA0682560.1"/>
    </source>
</evidence>
<dbReference type="Pfam" id="PF01217">
    <property type="entry name" value="Clat_adaptor_s"/>
    <property type="match status" value="1"/>
</dbReference>
<dbReference type="InterPro" id="IPR001392">
    <property type="entry name" value="Clathrin_mu"/>
</dbReference>
<dbReference type="Pfam" id="PF00928">
    <property type="entry name" value="Adap_comp_sub"/>
    <property type="match status" value="1"/>
</dbReference>
<gene>
    <name evidence="9" type="ORF">Goari_024268</name>
</gene>
<feature type="non-terminal residue" evidence="9">
    <location>
        <position position="411"/>
    </location>
</feature>
<protein>
    <recommendedName>
        <fullName evidence="8">MHD domain-containing protein</fullName>
    </recommendedName>
</protein>
<evidence type="ECO:0000256" key="4">
    <source>
        <dbReference type="ARBA" id="ARBA00022927"/>
    </source>
</evidence>
<sequence>MAGAASALFLLDIKGRVLVWRDYRGDVSAAQAERFFTKLIEKEGDPQSQDPVVYDNGVTYMFIQHSNVYLMTATRQNCNAASLLFFLHRVVDVFKHYFEELEEESLRDNFVVVYELLDEIMDFGYPQYTEAKILSEFIKTDAYRMEVTQRPPMAVTNAVSWRSEGINYKKNEVFLDVVESVNILVNSNGQIIRSDVVGALKMRTYLRLSIYLGSIILFSGMPECKLGLNDRVLLEAQGRATKGKAIDLEDIKFHQCVRLARFENDRTISFIPPDGSFDLMTYRLSTQVKPLIWVEAQVEKHSRSRVEIMVKARSQFKERSTATNVEIMVPVPADASSPNVRTSMGSAAYAPENDALLWKIRSFPGGKEYMLRAEFTLPSITDEEATQERKAPIRVKFEIPYFTVSGIQVCL</sequence>
<evidence type="ECO:0000256" key="2">
    <source>
        <dbReference type="ARBA" id="ARBA00005324"/>
    </source>
</evidence>
<proteinExistence type="inferred from homology"/>
<keyword evidence="4" id="KW-0653">Protein transport</keyword>
<dbReference type="PANTHER" id="PTHR10529">
    <property type="entry name" value="AP COMPLEX SUBUNIT MU"/>
    <property type="match status" value="1"/>
</dbReference>
<dbReference type="GO" id="GO:0030665">
    <property type="term" value="C:clathrin-coated vesicle membrane"/>
    <property type="evidence" value="ECO:0007669"/>
    <property type="project" value="UniProtKB-SubCell"/>
</dbReference>
<dbReference type="InterPro" id="IPR011012">
    <property type="entry name" value="Longin-like_dom_sf"/>
</dbReference>
<dbReference type="GO" id="GO:0030131">
    <property type="term" value="C:clathrin adaptor complex"/>
    <property type="evidence" value="ECO:0007669"/>
    <property type="project" value="InterPro"/>
</dbReference>
<keyword evidence="3" id="KW-0813">Transport</keyword>
<dbReference type="PROSITE" id="PS00991">
    <property type="entry name" value="CLAT_ADAPTOR_M_2"/>
    <property type="match status" value="1"/>
</dbReference>
<evidence type="ECO:0000256" key="5">
    <source>
        <dbReference type="ARBA" id="ARBA00023136"/>
    </source>
</evidence>